<proteinExistence type="predicted"/>
<evidence type="ECO:0000259" key="2">
    <source>
        <dbReference type="PROSITE" id="PS50943"/>
    </source>
</evidence>
<feature type="domain" description="HTH cro/C1-type" evidence="2">
    <location>
        <begin position="18"/>
        <end position="73"/>
    </location>
</feature>
<dbReference type="SMART" id="SM00530">
    <property type="entry name" value="HTH_XRE"/>
    <property type="match status" value="1"/>
</dbReference>
<dbReference type="PROSITE" id="PS50943">
    <property type="entry name" value="HTH_CROC1"/>
    <property type="match status" value="1"/>
</dbReference>
<gene>
    <name evidence="3" type="ORF">KSF_054730</name>
</gene>
<dbReference type="RefSeq" id="WP_220206099.1">
    <property type="nucleotide sequence ID" value="NZ_BNJK01000001.1"/>
</dbReference>
<feature type="region of interest" description="Disordered" evidence="1">
    <location>
        <begin position="82"/>
        <end position="103"/>
    </location>
</feature>
<reference evidence="3" key="1">
    <citation type="submission" date="2020-10" db="EMBL/GenBank/DDBJ databases">
        <title>Taxonomic study of unclassified bacteria belonging to the class Ktedonobacteria.</title>
        <authorList>
            <person name="Yabe S."/>
            <person name="Wang C.M."/>
            <person name="Zheng Y."/>
            <person name="Sakai Y."/>
            <person name="Cavaletti L."/>
            <person name="Monciardini P."/>
            <person name="Donadio S."/>
        </authorList>
    </citation>
    <scope>NUCLEOTIDE SEQUENCE</scope>
    <source>
        <strain evidence="3">ID150040</strain>
    </source>
</reference>
<keyword evidence="4" id="KW-1185">Reference proteome</keyword>
<dbReference type="Gene3D" id="1.10.260.40">
    <property type="entry name" value="lambda repressor-like DNA-binding domains"/>
    <property type="match status" value="1"/>
</dbReference>
<dbReference type="AlphaFoldDB" id="A0A8J3N4K3"/>
<dbReference type="GO" id="GO:0003677">
    <property type="term" value="F:DNA binding"/>
    <property type="evidence" value="ECO:0007669"/>
    <property type="project" value="InterPro"/>
</dbReference>
<evidence type="ECO:0000313" key="4">
    <source>
        <dbReference type="Proteomes" id="UP000597444"/>
    </source>
</evidence>
<evidence type="ECO:0000256" key="1">
    <source>
        <dbReference type="SAM" id="MobiDB-lite"/>
    </source>
</evidence>
<name>A0A8J3N4K3_9CHLR</name>
<sequence>MSSKRDCYNLSMKIRLKVKEAALERGFNQSTLSRAANVDFKTVQRLFRDPYRDISLSTIVKIAWALDLPLNDLIEVSGLPATRWTDQPSSDTSSSNNTLKEGS</sequence>
<feature type="compositionally biased region" description="Polar residues" evidence="1">
    <location>
        <begin position="84"/>
        <end position="103"/>
    </location>
</feature>
<comment type="caution">
    <text evidence="3">The sequence shown here is derived from an EMBL/GenBank/DDBJ whole genome shotgun (WGS) entry which is preliminary data.</text>
</comment>
<dbReference type="Pfam" id="PF13443">
    <property type="entry name" value="HTH_26"/>
    <property type="match status" value="1"/>
</dbReference>
<protein>
    <recommendedName>
        <fullName evidence="2">HTH cro/C1-type domain-containing protein</fullName>
    </recommendedName>
</protein>
<dbReference type="SUPFAM" id="SSF47413">
    <property type="entry name" value="lambda repressor-like DNA-binding domains"/>
    <property type="match status" value="1"/>
</dbReference>
<accession>A0A8J3N4K3</accession>
<organism evidence="3 4">
    <name type="scientific">Reticulibacter mediterranei</name>
    <dbReference type="NCBI Taxonomy" id="2778369"/>
    <lineage>
        <taxon>Bacteria</taxon>
        <taxon>Bacillati</taxon>
        <taxon>Chloroflexota</taxon>
        <taxon>Ktedonobacteria</taxon>
        <taxon>Ktedonobacterales</taxon>
        <taxon>Reticulibacteraceae</taxon>
        <taxon>Reticulibacter</taxon>
    </lineage>
</organism>
<dbReference type="InterPro" id="IPR001387">
    <property type="entry name" value="Cro/C1-type_HTH"/>
</dbReference>
<dbReference type="InterPro" id="IPR010982">
    <property type="entry name" value="Lambda_DNA-bd_dom_sf"/>
</dbReference>
<evidence type="ECO:0000313" key="3">
    <source>
        <dbReference type="EMBL" id="GHO95425.1"/>
    </source>
</evidence>
<dbReference type="EMBL" id="BNJK01000001">
    <property type="protein sequence ID" value="GHO95425.1"/>
    <property type="molecule type" value="Genomic_DNA"/>
</dbReference>
<dbReference type="Proteomes" id="UP000597444">
    <property type="component" value="Unassembled WGS sequence"/>
</dbReference>